<gene>
    <name evidence="1" type="ORF">UFOPK3609_01318</name>
</gene>
<organism evidence="1">
    <name type="scientific">freshwater metagenome</name>
    <dbReference type="NCBI Taxonomy" id="449393"/>
    <lineage>
        <taxon>unclassified sequences</taxon>
        <taxon>metagenomes</taxon>
        <taxon>ecological metagenomes</taxon>
    </lineage>
</organism>
<name>A0A6J7HQM1_9ZZZZ</name>
<sequence length="154" mass="16909">MRLESVDGAVLDLRVLRRQTLEVRAVELDRPDWTQTLLLVRGEVRTADGRQWVFREPCLTPWDGHRLAGWLHAVADRPDGVLGEGLVFTDPSLSWVLDAAREDRRLLRVHLSGPAAWTDPATGSRLGGGVPLDVDVDALTVAARDWAATVSAGD</sequence>
<dbReference type="Pfam" id="PF24716">
    <property type="entry name" value="WapI"/>
    <property type="match status" value="1"/>
</dbReference>
<dbReference type="InterPro" id="IPR056510">
    <property type="entry name" value="WapI"/>
</dbReference>
<dbReference type="EMBL" id="CAFBMQ010000209">
    <property type="protein sequence ID" value="CAB4919563.1"/>
    <property type="molecule type" value="Genomic_DNA"/>
</dbReference>
<dbReference type="AlphaFoldDB" id="A0A6J7HQM1"/>
<accession>A0A6J7HQM1</accession>
<proteinExistence type="predicted"/>
<protein>
    <submittedName>
        <fullName evidence="1">Unannotated protein</fullName>
    </submittedName>
</protein>
<evidence type="ECO:0000313" key="1">
    <source>
        <dbReference type="EMBL" id="CAB4919563.1"/>
    </source>
</evidence>
<reference evidence="1" key="1">
    <citation type="submission" date="2020-05" db="EMBL/GenBank/DDBJ databases">
        <authorList>
            <person name="Chiriac C."/>
            <person name="Salcher M."/>
            <person name="Ghai R."/>
            <person name="Kavagutti S V."/>
        </authorList>
    </citation>
    <scope>NUCLEOTIDE SEQUENCE</scope>
</reference>